<dbReference type="AlphaFoldDB" id="A0A8H9FX48"/>
<dbReference type="Gene3D" id="3.30.530.20">
    <property type="match status" value="1"/>
</dbReference>
<protein>
    <recommendedName>
        <fullName evidence="3">SRPBCC domain-containing protein</fullName>
    </recommendedName>
</protein>
<gene>
    <name evidence="1" type="ORF">GCM10011516_02220</name>
</gene>
<reference evidence="1" key="2">
    <citation type="submission" date="2020-09" db="EMBL/GenBank/DDBJ databases">
        <authorList>
            <person name="Sun Q."/>
            <person name="Zhou Y."/>
        </authorList>
    </citation>
    <scope>NUCLEOTIDE SEQUENCE</scope>
    <source>
        <strain evidence="1">CGMCC 1.15966</strain>
    </source>
</reference>
<keyword evidence="2" id="KW-1185">Reference proteome</keyword>
<dbReference type="CDD" id="cd07822">
    <property type="entry name" value="SRPBCC_4"/>
    <property type="match status" value="1"/>
</dbReference>
<reference evidence="1" key="1">
    <citation type="journal article" date="2014" name="Int. J. Syst. Evol. Microbiol.">
        <title>Complete genome sequence of Corynebacterium casei LMG S-19264T (=DSM 44701T), isolated from a smear-ripened cheese.</title>
        <authorList>
            <consortium name="US DOE Joint Genome Institute (JGI-PGF)"/>
            <person name="Walter F."/>
            <person name="Albersmeier A."/>
            <person name="Kalinowski J."/>
            <person name="Ruckert C."/>
        </authorList>
    </citation>
    <scope>NUCLEOTIDE SEQUENCE</scope>
    <source>
        <strain evidence="1">CGMCC 1.15966</strain>
    </source>
</reference>
<organism evidence="1 2">
    <name type="scientific">Sphingobacterium cellulitidis</name>
    <dbReference type="NCBI Taxonomy" id="1768011"/>
    <lineage>
        <taxon>Bacteria</taxon>
        <taxon>Pseudomonadati</taxon>
        <taxon>Bacteroidota</taxon>
        <taxon>Sphingobacteriia</taxon>
        <taxon>Sphingobacteriales</taxon>
        <taxon>Sphingobacteriaceae</taxon>
        <taxon>Sphingobacterium</taxon>
    </lineage>
</organism>
<dbReference type="RefSeq" id="WP_182498028.1">
    <property type="nucleotide sequence ID" value="NZ_BMKM01000001.1"/>
</dbReference>
<name>A0A8H9FX48_9SPHI</name>
<dbReference type="SUPFAM" id="SSF55961">
    <property type="entry name" value="Bet v1-like"/>
    <property type="match status" value="1"/>
</dbReference>
<evidence type="ECO:0008006" key="3">
    <source>
        <dbReference type="Google" id="ProtNLM"/>
    </source>
</evidence>
<dbReference type="EMBL" id="BMKM01000001">
    <property type="protein sequence ID" value="GGE08034.1"/>
    <property type="molecule type" value="Genomic_DNA"/>
</dbReference>
<evidence type="ECO:0000313" key="2">
    <source>
        <dbReference type="Proteomes" id="UP000614460"/>
    </source>
</evidence>
<dbReference type="Proteomes" id="UP000614460">
    <property type="component" value="Unassembled WGS sequence"/>
</dbReference>
<dbReference type="PANTHER" id="PTHR36166:SF1">
    <property type="entry name" value="SRPBCC DOMAIN-CONTAINING PROTEIN"/>
    <property type="match status" value="1"/>
</dbReference>
<dbReference type="PANTHER" id="PTHR36166">
    <property type="entry name" value="CHROMOSOME 9, WHOLE GENOME SHOTGUN SEQUENCE"/>
    <property type="match status" value="1"/>
</dbReference>
<dbReference type="InterPro" id="IPR023393">
    <property type="entry name" value="START-like_dom_sf"/>
</dbReference>
<proteinExistence type="predicted"/>
<accession>A0A8H9FX48</accession>
<dbReference type="InterPro" id="IPR019587">
    <property type="entry name" value="Polyketide_cyclase/dehydratase"/>
</dbReference>
<evidence type="ECO:0000313" key="1">
    <source>
        <dbReference type="EMBL" id="GGE08034.1"/>
    </source>
</evidence>
<dbReference type="Pfam" id="PF10604">
    <property type="entry name" value="Polyketide_cyc2"/>
    <property type="match status" value="1"/>
</dbReference>
<comment type="caution">
    <text evidence="1">The sequence shown here is derived from an EMBL/GenBank/DDBJ whole genome shotgun (WGS) entry which is preliminary data.</text>
</comment>
<sequence>MKEQIESQILINAQIEAVWAVLSDFKAYPEWSPTIAEFFGNPEVGKRTKVLLGQPGGTSMKMNHVFLKIEPNKELRWRGSLMINGIFDGEHYFILQNAGNNQTLLIQGEKFSGILVPFLKKMIHGNTKKGFELFNAAIKERVEARL</sequence>